<dbReference type="InterPro" id="IPR013783">
    <property type="entry name" value="Ig-like_fold"/>
</dbReference>
<dbReference type="PANTHER" id="PTHR23268:SF102">
    <property type="entry name" value="IMMUNOGLOBULIN V-SET DOMAIN-CONTAINING PROTEIN"/>
    <property type="match status" value="1"/>
</dbReference>
<dbReference type="OMA" id="YCAARYH"/>
<dbReference type="Pfam" id="PF07686">
    <property type="entry name" value="V-set"/>
    <property type="match status" value="1"/>
</dbReference>
<reference evidence="4" key="2">
    <citation type="submission" date="2025-08" db="UniProtKB">
        <authorList>
            <consortium name="Ensembl"/>
        </authorList>
    </citation>
    <scope>IDENTIFICATION</scope>
</reference>
<keyword evidence="2" id="KW-0391">Immunity</keyword>
<keyword evidence="1" id="KW-0732">Signal</keyword>
<dbReference type="InterPro" id="IPR013106">
    <property type="entry name" value="Ig_V-set"/>
</dbReference>
<dbReference type="GO" id="GO:0007166">
    <property type="term" value="P:cell surface receptor signaling pathway"/>
    <property type="evidence" value="ECO:0007669"/>
    <property type="project" value="TreeGrafter"/>
</dbReference>
<accession>A0A671XHY8</accession>
<keyword evidence="5" id="KW-1185">Reference proteome</keyword>
<dbReference type="Ensembl" id="ENSSAUT00010052457.1">
    <property type="protein sequence ID" value="ENSSAUP00010049861.1"/>
    <property type="gene ID" value="ENSSAUG00010020811.1"/>
</dbReference>
<dbReference type="InterPro" id="IPR050413">
    <property type="entry name" value="TCR_beta_variable"/>
</dbReference>
<reference evidence="4" key="3">
    <citation type="submission" date="2025-09" db="UniProtKB">
        <authorList>
            <consortium name="Ensembl"/>
        </authorList>
    </citation>
    <scope>IDENTIFICATION</scope>
</reference>
<evidence type="ECO:0000259" key="3">
    <source>
        <dbReference type="PROSITE" id="PS50835"/>
    </source>
</evidence>
<dbReference type="PANTHER" id="PTHR23268">
    <property type="entry name" value="T-CELL RECEPTOR BETA CHAIN"/>
    <property type="match status" value="1"/>
</dbReference>
<dbReference type="GeneTree" id="ENSGT01140000282817"/>
<organism evidence="4 5">
    <name type="scientific">Sparus aurata</name>
    <name type="common">Gilthead sea bream</name>
    <dbReference type="NCBI Taxonomy" id="8175"/>
    <lineage>
        <taxon>Eukaryota</taxon>
        <taxon>Metazoa</taxon>
        <taxon>Chordata</taxon>
        <taxon>Craniata</taxon>
        <taxon>Vertebrata</taxon>
        <taxon>Euteleostomi</taxon>
        <taxon>Actinopterygii</taxon>
        <taxon>Neopterygii</taxon>
        <taxon>Teleostei</taxon>
        <taxon>Neoteleostei</taxon>
        <taxon>Acanthomorphata</taxon>
        <taxon>Eupercaria</taxon>
        <taxon>Spariformes</taxon>
        <taxon>Sparidae</taxon>
        <taxon>Sparus</taxon>
    </lineage>
</organism>
<dbReference type="InterPro" id="IPR007110">
    <property type="entry name" value="Ig-like_dom"/>
</dbReference>
<feature type="domain" description="Ig-like" evidence="3">
    <location>
        <begin position="29"/>
        <end position="128"/>
    </location>
</feature>
<dbReference type="PROSITE" id="PS50835">
    <property type="entry name" value="IG_LIKE"/>
    <property type="match status" value="1"/>
</dbReference>
<evidence type="ECO:0000256" key="1">
    <source>
        <dbReference type="ARBA" id="ARBA00022729"/>
    </source>
</evidence>
<evidence type="ECO:0000256" key="2">
    <source>
        <dbReference type="ARBA" id="ARBA00022859"/>
    </source>
</evidence>
<name>A0A671XHY8_SPAAU</name>
<protein>
    <recommendedName>
        <fullName evidence="3">Ig-like domain-containing protein</fullName>
    </recommendedName>
</protein>
<dbReference type="SUPFAM" id="SSF48726">
    <property type="entry name" value="Immunoglobulin"/>
    <property type="match status" value="1"/>
</dbReference>
<evidence type="ECO:0000313" key="5">
    <source>
        <dbReference type="Proteomes" id="UP000472265"/>
    </source>
</evidence>
<dbReference type="AlphaFoldDB" id="A0A671XHY8"/>
<dbReference type="Proteomes" id="UP000472265">
    <property type="component" value="Chromosome 16"/>
</dbReference>
<proteinExistence type="predicted"/>
<dbReference type="GO" id="GO:0005886">
    <property type="term" value="C:plasma membrane"/>
    <property type="evidence" value="ECO:0007669"/>
    <property type="project" value="TreeGrafter"/>
</dbReference>
<dbReference type="GO" id="GO:0002376">
    <property type="term" value="P:immune system process"/>
    <property type="evidence" value="ECO:0007669"/>
    <property type="project" value="UniProtKB-KW"/>
</dbReference>
<dbReference type="Gene3D" id="2.60.40.10">
    <property type="entry name" value="Immunoglobulins"/>
    <property type="match status" value="1"/>
</dbReference>
<dbReference type="InParanoid" id="A0A671XHY8"/>
<reference evidence="4" key="1">
    <citation type="submission" date="2021-04" db="EMBL/GenBank/DDBJ databases">
        <authorList>
            <consortium name="Wellcome Sanger Institute Data Sharing"/>
        </authorList>
    </citation>
    <scope>NUCLEOTIDE SEQUENCE [LARGE SCALE GENOMIC DNA]</scope>
</reference>
<evidence type="ECO:0000313" key="4">
    <source>
        <dbReference type="Ensembl" id="ENSSAUP00010049861.1"/>
    </source>
</evidence>
<sequence length="128" mass="14275">MLYCMLLSAVSAFNHFWFMTFSTGLSLSDQVHQTPADMFKQPGGEAKISCFHTIPSYNRILWYKQTNGELQFLGYMNINTGYPENGAGVKIEGNAKKDQNCTLTIEGLKLNSSAVYFCAASLHSATYH</sequence>
<dbReference type="InterPro" id="IPR036179">
    <property type="entry name" value="Ig-like_dom_sf"/>
</dbReference>